<evidence type="ECO:0000256" key="1">
    <source>
        <dbReference type="ARBA" id="ARBA00022734"/>
    </source>
</evidence>
<sequence length="288" mass="33258">MDSVYENSRIVLSTVASNENSRNEGNHSYEQESEREVNTAKWNKLLLTVFAVSLVFALGGLCVVSILYVRALTQQSAQTNTKIMKRQLEELTANCSRVKDDLYIKDSMMKDLTANYSRVKDDLHIKDSMVKELTANNSRIKEQQSFYKAFRASNMTAFQGKLYFFSSDKLTWSSSRAFCVSRGTDLVTITSRSEQAFLQSKMNEWTWIGLSDLETEGRWVWVNNQTLNDTGVEFWYKRQSGKSEPDNWTKDDPSGEHCAIVKYALNYLKSWFDVSCEHTYKFICEKKI</sequence>
<evidence type="ECO:0000256" key="4">
    <source>
        <dbReference type="SAM" id="Phobius"/>
    </source>
</evidence>
<feature type="domain" description="C-type lectin" evidence="5">
    <location>
        <begin position="158"/>
        <end position="285"/>
    </location>
</feature>
<keyword evidence="4" id="KW-0472">Membrane</keyword>
<evidence type="ECO:0000256" key="3">
    <source>
        <dbReference type="SAM" id="Coils"/>
    </source>
</evidence>
<keyword evidence="4" id="KW-1133">Transmembrane helix</keyword>
<feature type="coiled-coil region" evidence="3">
    <location>
        <begin position="74"/>
        <end position="101"/>
    </location>
</feature>
<dbReference type="RefSeq" id="XP_017207814.3">
    <property type="nucleotide sequence ID" value="XM_017352325.4"/>
</dbReference>
<dbReference type="CDD" id="cd03590">
    <property type="entry name" value="CLECT_DC-SIGN_like"/>
    <property type="match status" value="1"/>
</dbReference>
<dbReference type="SUPFAM" id="SSF56436">
    <property type="entry name" value="C-type lectin-like"/>
    <property type="match status" value="1"/>
</dbReference>
<proteinExistence type="predicted"/>
<evidence type="ECO:0000259" key="5">
    <source>
        <dbReference type="PROSITE" id="PS50041"/>
    </source>
</evidence>
<protein>
    <submittedName>
        <fullName evidence="7">Uncharacterized protein si:ch211-133n4.7</fullName>
    </submittedName>
</protein>
<dbReference type="PANTHER" id="PTHR22803">
    <property type="entry name" value="MANNOSE, PHOSPHOLIPASE, LECTIN RECEPTOR RELATED"/>
    <property type="match status" value="1"/>
</dbReference>
<dbReference type="FunCoup" id="A0A8M6Z340">
    <property type="interactions" value="2"/>
</dbReference>
<name>A0A8M6Z340_DANRE</name>
<dbReference type="AGR" id="ZFIN:ZDB-GENE-060503-665"/>
<dbReference type="GO" id="GO:0030246">
    <property type="term" value="F:carbohydrate binding"/>
    <property type="evidence" value="ECO:0007669"/>
    <property type="project" value="UniProtKB-KW"/>
</dbReference>
<keyword evidence="3" id="KW-0175">Coiled coil</keyword>
<dbReference type="InterPro" id="IPR050111">
    <property type="entry name" value="C-type_lectin/snaclec_domain"/>
</dbReference>
<feature type="transmembrane region" description="Helical" evidence="4">
    <location>
        <begin position="45"/>
        <end position="69"/>
    </location>
</feature>
<evidence type="ECO:0000313" key="6">
    <source>
        <dbReference type="Proteomes" id="UP000000437"/>
    </source>
</evidence>
<dbReference type="InterPro" id="IPR001304">
    <property type="entry name" value="C-type_lectin-like"/>
</dbReference>
<accession>A0A8M6Z340</accession>
<dbReference type="SMART" id="SM00034">
    <property type="entry name" value="CLECT"/>
    <property type="match status" value="1"/>
</dbReference>
<evidence type="ECO:0000313" key="7">
    <source>
        <dbReference type="RefSeq" id="XP_017207814.3"/>
    </source>
</evidence>
<keyword evidence="1" id="KW-0430">Lectin</keyword>
<reference evidence="7" key="1">
    <citation type="submission" date="2025-08" db="UniProtKB">
        <authorList>
            <consortium name="RefSeq"/>
        </authorList>
    </citation>
    <scope>IDENTIFICATION</scope>
    <source>
        <strain evidence="7">Tuebingen</strain>
        <tissue evidence="7">Fibroblasts and whole tissue</tissue>
    </source>
</reference>
<gene>
    <name evidence="7 8" type="primary">si:ch211-133n4.7</name>
</gene>
<dbReference type="InterPro" id="IPR033989">
    <property type="entry name" value="CD209-like_CTLD"/>
</dbReference>
<dbReference type="PROSITE" id="PS00615">
    <property type="entry name" value="C_TYPE_LECTIN_1"/>
    <property type="match status" value="1"/>
</dbReference>
<keyword evidence="2" id="KW-1015">Disulfide bond</keyword>
<dbReference type="InterPro" id="IPR018378">
    <property type="entry name" value="C-type_lectin_CS"/>
</dbReference>
<dbReference type="InterPro" id="IPR016187">
    <property type="entry name" value="CTDL_fold"/>
</dbReference>
<organism evidence="6 7">
    <name type="scientific">Danio rerio</name>
    <name type="common">Zebrafish</name>
    <name type="synonym">Brachydanio rerio</name>
    <dbReference type="NCBI Taxonomy" id="7955"/>
    <lineage>
        <taxon>Eukaryota</taxon>
        <taxon>Metazoa</taxon>
        <taxon>Chordata</taxon>
        <taxon>Craniata</taxon>
        <taxon>Vertebrata</taxon>
        <taxon>Euteleostomi</taxon>
        <taxon>Actinopterygii</taxon>
        <taxon>Neopterygii</taxon>
        <taxon>Teleostei</taxon>
        <taxon>Ostariophysi</taxon>
        <taxon>Cypriniformes</taxon>
        <taxon>Danionidae</taxon>
        <taxon>Danioninae</taxon>
        <taxon>Danio</taxon>
    </lineage>
</organism>
<keyword evidence="6" id="KW-1185">Reference proteome</keyword>
<dbReference type="AlphaFoldDB" id="A0A8M6Z340"/>
<dbReference type="PROSITE" id="PS50041">
    <property type="entry name" value="C_TYPE_LECTIN_2"/>
    <property type="match status" value="1"/>
</dbReference>
<dbReference type="Pfam" id="PF00059">
    <property type="entry name" value="Lectin_C"/>
    <property type="match status" value="1"/>
</dbReference>
<dbReference type="Proteomes" id="UP000000437">
    <property type="component" value="Chromosome 19"/>
</dbReference>
<dbReference type="Gene3D" id="3.10.100.10">
    <property type="entry name" value="Mannose-Binding Protein A, subunit A"/>
    <property type="match status" value="1"/>
</dbReference>
<dbReference type="ZFIN" id="ZDB-GENE-060503-665">
    <property type="gene designation" value="si:ch211-133n4.7"/>
</dbReference>
<dbReference type="GeneID" id="101885926"/>
<keyword evidence="4" id="KW-0812">Transmembrane</keyword>
<dbReference type="KEGG" id="dre:101885926"/>
<dbReference type="InterPro" id="IPR016186">
    <property type="entry name" value="C-type_lectin-like/link_sf"/>
</dbReference>
<dbReference type="OrthoDB" id="6337382at2759"/>
<evidence type="ECO:0000313" key="8">
    <source>
        <dbReference type="ZFIN" id="ZDB-GENE-060503-665"/>
    </source>
</evidence>
<evidence type="ECO:0000256" key="2">
    <source>
        <dbReference type="ARBA" id="ARBA00023157"/>
    </source>
</evidence>